<feature type="domain" description="Lysozyme inhibitor LprI-like N-terminal" evidence="2">
    <location>
        <begin position="50"/>
        <end position="131"/>
    </location>
</feature>
<proteinExistence type="predicted"/>
<dbReference type="InterPro" id="IPR009739">
    <property type="entry name" value="LprI-like_N"/>
</dbReference>
<evidence type="ECO:0000259" key="2">
    <source>
        <dbReference type="Pfam" id="PF07007"/>
    </source>
</evidence>
<dbReference type="PANTHER" id="PTHR37549:SF1">
    <property type="entry name" value="LIPOPROTEIN LPRI"/>
    <property type="match status" value="1"/>
</dbReference>
<dbReference type="Proteomes" id="UP000318050">
    <property type="component" value="Unassembled WGS sequence"/>
</dbReference>
<dbReference type="GO" id="GO:0005576">
    <property type="term" value="C:extracellular region"/>
    <property type="evidence" value="ECO:0007669"/>
    <property type="project" value="TreeGrafter"/>
</dbReference>
<keyword evidence="1" id="KW-0732">Signal</keyword>
<comment type="caution">
    <text evidence="3">The sequence shown here is derived from an EMBL/GenBank/DDBJ whole genome shotgun (WGS) entry which is preliminary data.</text>
</comment>
<name>A0A560I5Y4_9PROT</name>
<dbReference type="Gene3D" id="1.20.1270.180">
    <property type="match status" value="1"/>
</dbReference>
<reference evidence="3 4" key="1">
    <citation type="submission" date="2019-06" db="EMBL/GenBank/DDBJ databases">
        <title>Genomic Encyclopedia of Type Strains, Phase IV (KMG-V): Genome sequencing to study the core and pangenomes of soil and plant-associated prokaryotes.</title>
        <authorList>
            <person name="Whitman W."/>
        </authorList>
    </citation>
    <scope>NUCLEOTIDE SEQUENCE [LARGE SCALE GENOMIC DNA]</scope>
    <source>
        <strain evidence="3 4">BR 11140</strain>
    </source>
</reference>
<sequence length="476" mass="50346">MVFLARMFNSVGNLHRRLLDTVTRLPALFTAALLLSGIAQAATDGPSFDCAAAKTSTERAICADPTLAAQDRAVAQLYRQVLTQAGTDVAALVGEQRRWLATWDHLCQGSAKPTSPLTVGWATEAECLSQTMILRQAALTALSKGEDDPSLCRRASTTLTLARTADDAPLQIPLDRQMTAAGLLIPAPEEKLSPAWRHRLPAAAVRRRGDAIAITPFGPSHVAVTATGGTADCASVTAFPLDTSGKVGPALPQPENRSEPYCWTETVGFGTDGSGRPLFFTQNADSVRANAGPDRSTLFIRLAGKSRWSDSCNIEVTYQTAFRLGAGTCNASAPVCQALREAAPGWAATVGASPWVAAGPFHPAGGPAYPALSNLTPQETDGPGPDGTFNMPDFPGWHYRGFSAFEISSPLMTWQSPNGPLTVRIAPGTVGWRVGAMILGVWRQQGDTLIPVAGYVIDQVRVGHPTIKTVSAVHVD</sequence>
<dbReference type="Pfam" id="PF07007">
    <property type="entry name" value="LprI"/>
    <property type="match status" value="1"/>
</dbReference>
<feature type="chain" id="PRO_5022108728" evidence="1">
    <location>
        <begin position="42"/>
        <end position="476"/>
    </location>
</feature>
<evidence type="ECO:0000313" key="3">
    <source>
        <dbReference type="EMBL" id="TWB54353.1"/>
    </source>
</evidence>
<gene>
    <name evidence="3" type="ORF">FBZ92_115120</name>
</gene>
<dbReference type="AlphaFoldDB" id="A0A560I5Y4"/>
<protein>
    <submittedName>
        <fullName evidence="3">Uncharacterized protein DUF1311</fullName>
    </submittedName>
</protein>
<feature type="signal peptide" evidence="1">
    <location>
        <begin position="1"/>
        <end position="41"/>
    </location>
</feature>
<evidence type="ECO:0000256" key="1">
    <source>
        <dbReference type="SAM" id="SignalP"/>
    </source>
</evidence>
<dbReference type="EMBL" id="VITT01000015">
    <property type="protein sequence ID" value="TWB54353.1"/>
    <property type="molecule type" value="Genomic_DNA"/>
</dbReference>
<dbReference type="PANTHER" id="PTHR37549">
    <property type="entry name" value="LIPOPROTEIN LPRI"/>
    <property type="match status" value="1"/>
</dbReference>
<evidence type="ECO:0000313" key="4">
    <source>
        <dbReference type="Proteomes" id="UP000318050"/>
    </source>
</evidence>
<dbReference type="OrthoDB" id="1522627at2"/>
<dbReference type="InterPro" id="IPR052755">
    <property type="entry name" value="Lysozyme_Inhibitor_LprI"/>
</dbReference>
<accession>A0A560I5Y4</accession>
<organism evidence="3 4">
    <name type="scientific">Nitrospirillum amazonense</name>
    <dbReference type="NCBI Taxonomy" id="28077"/>
    <lineage>
        <taxon>Bacteria</taxon>
        <taxon>Pseudomonadati</taxon>
        <taxon>Pseudomonadota</taxon>
        <taxon>Alphaproteobacteria</taxon>
        <taxon>Rhodospirillales</taxon>
        <taxon>Azospirillaceae</taxon>
        <taxon>Nitrospirillum</taxon>
    </lineage>
</organism>